<dbReference type="InterPro" id="IPR035966">
    <property type="entry name" value="PKF_sf"/>
</dbReference>
<dbReference type="SUPFAM" id="SSF53784">
    <property type="entry name" value="Phosphofructokinase"/>
    <property type="match status" value="1"/>
</dbReference>
<dbReference type="InterPro" id="IPR011404">
    <property type="entry name" value="PPi-PFK"/>
</dbReference>
<evidence type="ECO:0000256" key="6">
    <source>
        <dbReference type="HAMAP-Rule" id="MF_01978"/>
    </source>
</evidence>
<comment type="similarity">
    <text evidence="6">Belongs to the phosphofructokinase type A (PFKA) family. PPi-dependent PFK group II subfamily. Clade 'B2' sub-subfamily.</text>
</comment>
<sequence length="393" mass="42944">MKGNMLIAHGGGPTAVINASLYGAIEEAKKYDEIGAIYGAIGGSSGILEENFINFRDESQEEINLLPKTPASALGTSRFPLYEKEYARMLEVFKKYDIKYVLFNGGNGSMDTCGKIYEVAKESGINVIGIPKTIDNDISITDHSPGFGSAARYMATSVKEVGEDVKSLPIHVSIIEAMGRNAGWITASSALARKKEGDAPHLIYLPERPFVKEEFLADVKRLHEKYGGVVVVASEGLKDENGNPIVEPIFKTERATYFGDVGTHLATLVIKELGIKARSEKPGILGRASITMQSEVDVNEAIEAGRAAVKAAVEGKTGYMVGLNRISTEPYKCETSLIPINEVMMYEKALPKEFINERGNYVTEGFIDWCKPLIGRGIQEFTDFNLGARKEKI</sequence>
<dbReference type="PRINTS" id="PR00476">
    <property type="entry name" value="PHFRCTKINASE"/>
</dbReference>
<organism evidence="8 9">
    <name type="scientific">Clostridium hominis</name>
    <dbReference type="NCBI Taxonomy" id="2763036"/>
    <lineage>
        <taxon>Bacteria</taxon>
        <taxon>Bacillati</taxon>
        <taxon>Bacillota</taxon>
        <taxon>Clostridia</taxon>
        <taxon>Eubacteriales</taxon>
        <taxon>Clostridiaceae</taxon>
        <taxon>Clostridium</taxon>
    </lineage>
</organism>
<keyword evidence="6" id="KW-0324">Glycolysis</keyword>
<comment type="function">
    <text evidence="6">Catalyzes the phosphorylation of D-fructose 6-phosphate, the first committing step of glycolysis. Uses inorganic phosphate (PPi) as phosphoryl donor instead of ATP like common ATP-dependent phosphofructokinases (ATP-PFKs), which renders the reaction reversible, and can thus function both in glycolysis and gluconeogenesis. Consistently, PPi-PFK can replace the enzymes of both the forward (ATP-PFK) and reverse (fructose-bisphosphatase (FBPase)) reactions.</text>
</comment>
<feature type="binding site" evidence="6">
    <location>
        <begin position="178"/>
        <end position="180"/>
    </location>
    <ligand>
        <name>substrate</name>
    </ligand>
</feature>
<evidence type="ECO:0000256" key="5">
    <source>
        <dbReference type="ARBA" id="ARBA00022842"/>
    </source>
</evidence>
<dbReference type="InterPro" id="IPR050929">
    <property type="entry name" value="PFKA"/>
</dbReference>
<feature type="active site" description="Proton acceptor" evidence="6">
    <location>
        <position position="135"/>
    </location>
</feature>
<dbReference type="Gene3D" id="3.40.50.450">
    <property type="match status" value="1"/>
</dbReference>
<keyword evidence="4 6" id="KW-0418">Kinase</keyword>
<feature type="binding site" evidence="6">
    <location>
        <position position="107"/>
    </location>
    <ligand>
        <name>Mg(2+)</name>
        <dbReference type="ChEBI" id="CHEBI:18420"/>
        <note>catalytic</note>
    </ligand>
</feature>
<dbReference type="RefSeq" id="WP_186860294.1">
    <property type="nucleotide sequence ID" value="NZ_JACOOO010000025.1"/>
</dbReference>
<keyword evidence="3 6" id="KW-0479">Metal-binding</keyword>
<evidence type="ECO:0000256" key="3">
    <source>
        <dbReference type="ARBA" id="ARBA00022723"/>
    </source>
</evidence>
<comment type="subunit">
    <text evidence="6">Homodimer.</text>
</comment>
<evidence type="ECO:0000259" key="7">
    <source>
        <dbReference type="Pfam" id="PF00365"/>
    </source>
</evidence>
<dbReference type="Pfam" id="PF00365">
    <property type="entry name" value="PFK"/>
    <property type="match status" value="1"/>
</dbReference>
<keyword evidence="6" id="KW-0963">Cytoplasm</keyword>
<evidence type="ECO:0000313" key="9">
    <source>
        <dbReference type="Proteomes" id="UP000596929"/>
    </source>
</evidence>
<feature type="binding site" evidence="6">
    <location>
        <position position="235"/>
    </location>
    <ligand>
        <name>substrate</name>
    </ligand>
</feature>
<comment type="activity regulation">
    <text evidence="6">Non-allosteric.</text>
</comment>
<comment type="catalytic activity">
    <reaction evidence="6">
        <text>beta-D-fructose 6-phosphate + diphosphate = beta-D-fructose 1,6-bisphosphate + phosphate + H(+)</text>
        <dbReference type="Rhea" id="RHEA:13613"/>
        <dbReference type="ChEBI" id="CHEBI:15378"/>
        <dbReference type="ChEBI" id="CHEBI:32966"/>
        <dbReference type="ChEBI" id="CHEBI:33019"/>
        <dbReference type="ChEBI" id="CHEBI:43474"/>
        <dbReference type="ChEBI" id="CHEBI:57634"/>
        <dbReference type="EC" id="2.7.1.90"/>
    </reaction>
</comment>
<proteinExistence type="inferred from homology"/>
<dbReference type="HAMAP" id="MF_01978">
    <property type="entry name" value="Phosphofructokinase_II_B2"/>
    <property type="match status" value="1"/>
</dbReference>
<dbReference type="EC" id="2.7.1.90" evidence="6"/>
<gene>
    <name evidence="6" type="primary">pfp</name>
    <name evidence="8" type="ORF">H8S20_12135</name>
</gene>
<dbReference type="Gene3D" id="3.40.50.460">
    <property type="entry name" value="Phosphofructokinase domain"/>
    <property type="match status" value="1"/>
</dbReference>
<keyword evidence="9" id="KW-1185">Reference proteome</keyword>
<comment type="cofactor">
    <cofactor evidence="1 6">
        <name>Mg(2+)</name>
        <dbReference type="ChEBI" id="CHEBI:18420"/>
    </cofactor>
</comment>
<evidence type="ECO:0000256" key="4">
    <source>
        <dbReference type="ARBA" id="ARBA00022777"/>
    </source>
</evidence>
<evidence type="ECO:0000256" key="2">
    <source>
        <dbReference type="ARBA" id="ARBA00022679"/>
    </source>
</evidence>
<reference evidence="8 9" key="1">
    <citation type="submission" date="2020-08" db="EMBL/GenBank/DDBJ databases">
        <title>Genome public.</title>
        <authorList>
            <person name="Liu C."/>
            <person name="Sun Q."/>
        </authorList>
    </citation>
    <scope>NUCLEOTIDE SEQUENCE [LARGE SCALE GENOMIC DNA]</scope>
    <source>
        <strain evidence="8 9">NSJ-6</strain>
    </source>
</reference>
<protein>
    <recommendedName>
        <fullName evidence="6">Pyrophosphate--fructose 6-phosphate 1-phosphotransferase</fullName>
        <ecNumber evidence="6">2.7.1.90</ecNumber>
    </recommendedName>
    <alternativeName>
        <fullName evidence="6">6-phosphofructokinase, pyrophosphate dependent</fullName>
    </alternativeName>
    <alternativeName>
        <fullName evidence="6">PPi-dependent phosphofructokinase</fullName>
        <shortName evidence="6">PPi-PFK</shortName>
    </alternativeName>
    <alternativeName>
        <fullName evidence="6">Pyrophosphate-dependent 6-phosphofructose-1-kinase</fullName>
    </alternativeName>
</protein>
<evidence type="ECO:0000313" key="8">
    <source>
        <dbReference type="EMBL" id="MBC5629639.1"/>
    </source>
</evidence>
<dbReference type="PIRSF" id="PIRSF036483">
    <property type="entry name" value="PFK_XF0274"/>
    <property type="match status" value="1"/>
</dbReference>
<comment type="caution">
    <text evidence="8">The sequence shown here is derived from an EMBL/GenBank/DDBJ whole genome shotgun (WGS) entry which is preliminary data.</text>
</comment>
<dbReference type="EMBL" id="JACOOO010000025">
    <property type="protein sequence ID" value="MBC5629639.1"/>
    <property type="molecule type" value="Genomic_DNA"/>
</dbReference>
<feature type="site" description="Important for catalytic activity; stabilizes the transition state when the phosphoryl donor is PPi" evidence="6">
    <location>
        <position position="132"/>
    </location>
</feature>
<dbReference type="Proteomes" id="UP000596929">
    <property type="component" value="Unassembled WGS sequence"/>
</dbReference>
<comment type="pathway">
    <text evidence="6">Carbohydrate degradation; glycolysis; D-glyceraldehyde 3-phosphate and glycerone phosphate from D-glucose: step 3/4.</text>
</comment>
<dbReference type="InterPro" id="IPR000023">
    <property type="entry name" value="Phosphofructokinase_dom"/>
</dbReference>
<dbReference type="InterPro" id="IPR022953">
    <property type="entry name" value="ATP_PFK"/>
</dbReference>
<name>A0ABR7DDZ6_9CLOT</name>
<feature type="domain" description="Phosphofructokinase" evidence="7">
    <location>
        <begin position="5"/>
        <end position="311"/>
    </location>
</feature>
<comment type="caution">
    <text evidence="6">Lacks conserved residue(s) required for the propagation of feature annotation.</text>
</comment>
<comment type="subcellular location">
    <subcellularLocation>
        <location evidence="6">Cytoplasm</location>
    </subcellularLocation>
</comment>
<feature type="binding site" evidence="6">
    <location>
        <begin position="133"/>
        <end position="135"/>
    </location>
    <ligand>
        <name>substrate</name>
    </ligand>
</feature>
<keyword evidence="5 6" id="KW-0460">Magnesium</keyword>
<feature type="binding site" evidence="6">
    <location>
        <position position="12"/>
    </location>
    <ligand>
        <name>diphosphate</name>
        <dbReference type="ChEBI" id="CHEBI:33019"/>
    </ligand>
</feature>
<accession>A0ABR7DDZ6</accession>
<evidence type="ECO:0000256" key="1">
    <source>
        <dbReference type="ARBA" id="ARBA00001946"/>
    </source>
</evidence>
<keyword evidence="2 6" id="KW-0808">Transferase</keyword>
<dbReference type="PANTHER" id="PTHR45770">
    <property type="entry name" value="ATP-DEPENDENT 6-PHOSPHOFRUCTOKINASE 1"/>
    <property type="match status" value="1"/>
</dbReference>
<dbReference type="NCBIfam" id="NF010675">
    <property type="entry name" value="PRK14072.1"/>
    <property type="match status" value="1"/>
</dbReference>